<dbReference type="InterPro" id="IPR050410">
    <property type="entry name" value="CCR4/nocturin_mRNA_transcr"/>
</dbReference>
<dbReference type="PROSITE" id="PS51257">
    <property type="entry name" value="PROKAR_LIPOPROTEIN"/>
    <property type="match status" value="1"/>
</dbReference>
<feature type="chain" id="PRO_5038394088" evidence="1">
    <location>
        <begin position="28"/>
        <end position="303"/>
    </location>
</feature>
<dbReference type="PANTHER" id="PTHR12121:SF36">
    <property type="entry name" value="ENDONUCLEASE_EXONUCLEASE_PHOSPHATASE DOMAIN-CONTAINING PROTEIN"/>
    <property type="match status" value="1"/>
</dbReference>
<dbReference type="PANTHER" id="PTHR12121">
    <property type="entry name" value="CARBON CATABOLITE REPRESSOR PROTEIN 4"/>
    <property type="match status" value="1"/>
</dbReference>
<feature type="signal peptide" evidence="1">
    <location>
        <begin position="1"/>
        <end position="27"/>
    </location>
</feature>
<keyword evidence="3" id="KW-0378">Hydrolase</keyword>
<reference evidence="3" key="2">
    <citation type="journal article" date="2021" name="PeerJ">
        <title>Extensive microbial diversity within the chicken gut microbiome revealed by metagenomics and culture.</title>
        <authorList>
            <person name="Gilroy R."/>
            <person name="Ravi A."/>
            <person name="Getino M."/>
            <person name="Pursley I."/>
            <person name="Horton D.L."/>
            <person name="Alikhan N.F."/>
            <person name="Baker D."/>
            <person name="Gharbi K."/>
            <person name="Hall N."/>
            <person name="Watson M."/>
            <person name="Adriaenssens E.M."/>
            <person name="Foster-Nyarko E."/>
            <person name="Jarju S."/>
            <person name="Secka A."/>
            <person name="Antonio M."/>
            <person name="Oren A."/>
            <person name="Chaudhuri R.R."/>
            <person name="La Ragione R."/>
            <person name="Hildebrand F."/>
            <person name="Pallen M.J."/>
        </authorList>
    </citation>
    <scope>NUCLEOTIDE SEQUENCE</scope>
    <source>
        <strain evidence="3">ChiGjej1B1-19959</strain>
    </source>
</reference>
<reference evidence="3" key="1">
    <citation type="submission" date="2020-10" db="EMBL/GenBank/DDBJ databases">
        <authorList>
            <person name="Gilroy R."/>
        </authorList>
    </citation>
    <scope>NUCLEOTIDE SEQUENCE</scope>
    <source>
        <strain evidence="3">ChiGjej1B1-19959</strain>
    </source>
</reference>
<dbReference type="Pfam" id="PF03372">
    <property type="entry name" value="Exo_endo_phos"/>
    <property type="match status" value="1"/>
</dbReference>
<evidence type="ECO:0000256" key="1">
    <source>
        <dbReference type="SAM" id="SignalP"/>
    </source>
</evidence>
<keyword evidence="3" id="KW-0255">Endonuclease</keyword>
<dbReference type="CDD" id="cd09083">
    <property type="entry name" value="EEP-1"/>
    <property type="match status" value="1"/>
</dbReference>
<dbReference type="AlphaFoldDB" id="A0A9D1IDY1"/>
<dbReference type="GO" id="GO:0000175">
    <property type="term" value="F:3'-5'-RNA exonuclease activity"/>
    <property type="evidence" value="ECO:0007669"/>
    <property type="project" value="TreeGrafter"/>
</dbReference>
<dbReference type="InterPro" id="IPR036691">
    <property type="entry name" value="Endo/exonu/phosph_ase_sf"/>
</dbReference>
<proteinExistence type="predicted"/>
<name>A0A9D1IDY1_9FIRM</name>
<keyword evidence="3" id="KW-0540">Nuclease</keyword>
<dbReference type="EMBL" id="DVMW01000002">
    <property type="protein sequence ID" value="HIU35046.1"/>
    <property type="molecule type" value="Genomic_DNA"/>
</dbReference>
<evidence type="ECO:0000313" key="4">
    <source>
        <dbReference type="Proteomes" id="UP000824071"/>
    </source>
</evidence>
<feature type="domain" description="Endonuclease/exonuclease/phosphatase" evidence="2">
    <location>
        <begin position="63"/>
        <end position="292"/>
    </location>
</feature>
<accession>A0A9D1IDY1</accession>
<dbReference type="SUPFAM" id="SSF56219">
    <property type="entry name" value="DNase I-like"/>
    <property type="match status" value="1"/>
</dbReference>
<dbReference type="InterPro" id="IPR005135">
    <property type="entry name" value="Endo/exonuclease/phosphatase"/>
</dbReference>
<dbReference type="Proteomes" id="UP000824071">
    <property type="component" value="Unassembled WGS sequence"/>
</dbReference>
<sequence>MKRKIFTALLCGALLCLLLAGCGGGTAAGSDAAVAARLADNGGRVSVLSYNTAAPWGSFFKGTSSGKRVDLFIRQIRALAPDSLGVQEINSDWAGKLTEALPAYAYYGVPRGGDKNEKTSEMSGVFYLKDKYELLDSGTFWLTETPETESRYPDAGCNRVCSYVVLKNKQTGFTYAHFNTHLDHVSEGARALGGQLIAERAAALRDTYGESFPVVVTGDFNESRDGAACKALEAAGFSNAQPAEKDTQPTYHNWGEQTQGQAIDFVFCSAGFAPVSHTVYAVQVDGSFVSDHYAVGATLEAAA</sequence>
<evidence type="ECO:0000313" key="3">
    <source>
        <dbReference type="EMBL" id="HIU35046.1"/>
    </source>
</evidence>
<keyword evidence="1" id="KW-0732">Signal</keyword>
<dbReference type="GO" id="GO:0004519">
    <property type="term" value="F:endonuclease activity"/>
    <property type="evidence" value="ECO:0007669"/>
    <property type="project" value="UniProtKB-KW"/>
</dbReference>
<protein>
    <submittedName>
        <fullName evidence="3">Endonuclease/exonuclease/phosphatase family protein</fullName>
    </submittedName>
</protein>
<dbReference type="Gene3D" id="3.60.10.10">
    <property type="entry name" value="Endonuclease/exonuclease/phosphatase"/>
    <property type="match status" value="1"/>
</dbReference>
<evidence type="ECO:0000259" key="2">
    <source>
        <dbReference type="Pfam" id="PF03372"/>
    </source>
</evidence>
<gene>
    <name evidence="3" type="ORF">IAC53_00315</name>
</gene>
<organism evidence="3 4">
    <name type="scientific">Candidatus Fimenecus excrementigallinarum</name>
    <dbReference type="NCBI Taxonomy" id="2840816"/>
    <lineage>
        <taxon>Bacteria</taxon>
        <taxon>Bacillati</taxon>
        <taxon>Bacillota</taxon>
        <taxon>Clostridia</taxon>
        <taxon>Candidatus Fimenecus</taxon>
    </lineage>
</organism>
<comment type="caution">
    <text evidence="3">The sequence shown here is derived from an EMBL/GenBank/DDBJ whole genome shotgun (WGS) entry which is preliminary data.</text>
</comment>